<dbReference type="AlphaFoldDB" id="A0A9W6VXL7"/>
<comment type="caution">
    <text evidence="1">The sequence shown here is derived from an EMBL/GenBank/DDBJ whole genome shotgun (WGS) entry which is preliminary data.</text>
</comment>
<organism evidence="1 2">
    <name type="scientific">Actinoallomurus iriomotensis</name>
    <dbReference type="NCBI Taxonomy" id="478107"/>
    <lineage>
        <taxon>Bacteria</taxon>
        <taxon>Bacillati</taxon>
        <taxon>Actinomycetota</taxon>
        <taxon>Actinomycetes</taxon>
        <taxon>Streptosporangiales</taxon>
        <taxon>Thermomonosporaceae</taxon>
        <taxon>Actinoallomurus</taxon>
    </lineage>
</organism>
<sequence length="106" mass="11344">MNTLICSLKRSSGARGPGLSSVVLGAGWTHALFAGPARAIRIKEKYEAGRAQMRQPRAFALGDHRKGGARMTIFPSGSDLNLIVWLPVVKVALCRLGWLGPCRGGM</sequence>
<dbReference type="Proteomes" id="UP001165074">
    <property type="component" value="Unassembled WGS sequence"/>
</dbReference>
<name>A0A9W6VXL7_9ACTN</name>
<accession>A0A9W6VXL7</accession>
<keyword evidence="2" id="KW-1185">Reference proteome</keyword>
<gene>
    <name evidence="1" type="ORF">Airi02_013090</name>
</gene>
<proteinExistence type="predicted"/>
<protein>
    <submittedName>
        <fullName evidence="1">Uncharacterized protein</fullName>
    </submittedName>
</protein>
<reference evidence="1" key="1">
    <citation type="submission" date="2023-03" db="EMBL/GenBank/DDBJ databases">
        <title>Actinoallomurus iriomotensis NBRC 103684.</title>
        <authorList>
            <person name="Ichikawa N."/>
            <person name="Sato H."/>
            <person name="Tonouchi N."/>
        </authorList>
    </citation>
    <scope>NUCLEOTIDE SEQUENCE</scope>
    <source>
        <strain evidence="1">NBRC 103684</strain>
    </source>
</reference>
<evidence type="ECO:0000313" key="2">
    <source>
        <dbReference type="Proteomes" id="UP001165074"/>
    </source>
</evidence>
<evidence type="ECO:0000313" key="1">
    <source>
        <dbReference type="EMBL" id="GLY83379.1"/>
    </source>
</evidence>
<dbReference type="EMBL" id="BSTK01000002">
    <property type="protein sequence ID" value="GLY83379.1"/>
    <property type="molecule type" value="Genomic_DNA"/>
</dbReference>